<dbReference type="RefSeq" id="WP_103721458.1">
    <property type="nucleotide sequence ID" value="NZ_PQFZ01000032.1"/>
</dbReference>
<proteinExistence type="predicted"/>
<reference evidence="1 2" key="1">
    <citation type="submission" date="2018-01" db="EMBL/GenBank/DDBJ databases">
        <title>Genomic Encyclopedia of Type Strains, Phase III (KMG-III): the genomes of soil and plant-associated and newly described type strains.</title>
        <authorList>
            <person name="Whitman W."/>
        </authorList>
    </citation>
    <scope>NUCLEOTIDE SEQUENCE [LARGE SCALE GENOMIC DNA]</scope>
    <source>
        <strain evidence="1 2">1131</strain>
    </source>
</reference>
<evidence type="ECO:0000313" key="1">
    <source>
        <dbReference type="EMBL" id="POR45563.1"/>
    </source>
</evidence>
<accession>A0A2S4LSY6</accession>
<protein>
    <submittedName>
        <fullName evidence="1">Uncharacterized protein</fullName>
    </submittedName>
</protein>
<dbReference type="EMBL" id="PQFZ01000032">
    <property type="protein sequence ID" value="POR45563.1"/>
    <property type="molecule type" value="Genomic_DNA"/>
</dbReference>
<comment type="caution">
    <text evidence="1">The sequence shown here is derived from an EMBL/GenBank/DDBJ whole genome shotgun (WGS) entry which is preliminary data.</text>
</comment>
<evidence type="ECO:0000313" key="2">
    <source>
        <dbReference type="Proteomes" id="UP000236919"/>
    </source>
</evidence>
<keyword evidence="2" id="KW-1185">Reference proteome</keyword>
<sequence length="135" mass="14639">MAFGFQPPDMHRQAVRRLVLSLQMSSRLAALLAPIANATPIVAQEFLPVEQAAKLLSDGRPWAAVKDGRNARLTFAPDGTGSFEGPVTMPISWSVNGQEICMELRFAGTPCLRFRKIAGGLLGYSGKAEDLRLAR</sequence>
<dbReference type="AlphaFoldDB" id="A0A2S4LSY6"/>
<dbReference type="Proteomes" id="UP000236919">
    <property type="component" value="Unassembled WGS sequence"/>
</dbReference>
<organism evidence="1 2">
    <name type="scientific">Bosea psychrotolerans</name>
    <dbReference type="NCBI Taxonomy" id="1871628"/>
    <lineage>
        <taxon>Bacteria</taxon>
        <taxon>Pseudomonadati</taxon>
        <taxon>Pseudomonadota</taxon>
        <taxon>Alphaproteobacteria</taxon>
        <taxon>Hyphomicrobiales</taxon>
        <taxon>Boseaceae</taxon>
        <taxon>Bosea</taxon>
    </lineage>
</organism>
<dbReference type="OrthoDB" id="8368507at2"/>
<gene>
    <name evidence="1" type="ORF">CYD53_13221</name>
</gene>
<name>A0A2S4LSY6_9HYPH</name>